<evidence type="ECO:0000313" key="1">
    <source>
        <dbReference type="EMBL" id="MPC49939.1"/>
    </source>
</evidence>
<dbReference type="AlphaFoldDB" id="A0A5B7FXK2"/>
<proteinExistence type="predicted"/>
<sequence>MTLTYSWQHTYPWQPTMPPNPCHLPTLANYFIPPLDSGCVPSLSPDPRTHSFNLGGYCQNGLHSHFSFTAPDDALIMNCHHMPSPCHHCTSAPQIPCKASPCPQPPQTLLATIMLLQSVKSSHSHQDTKHYTLKMN</sequence>
<comment type="caution">
    <text evidence="1">The sequence shown here is derived from an EMBL/GenBank/DDBJ whole genome shotgun (WGS) entry which is preliminary data.</text>
</comment>
<protein>
    <submittedName>
        <fullName evidence="1">Uncharacterized protein</fullName>
    </submittedName>
</protein>
<accession>A0A5B7FXK2</accession>
<gene>
    <name evidence="1" type="ORF">E2C01_043754</name>
</gene>
<keyword evidence="2" id="KW-1185">Reference proteome</keyword>
<organism evidence="1 2">
    <name type="scientific">Portunus trituberculatus</name>
    <name type="common">Swimming crab</name>
    <name type="synonym">Neptunus trituberculatus</name>
    <dbReference type="NCBI Taxonomy" id="210409"/>
    <lineage>
        <taxon>Eukaryota</taxon>
        <taxon>Metazoa</taxon>
        <taxon>Ecdysozoa</taxon>
        <taxon>Arthropoda</taxon>
        <taxon>Crustacea</taxon>
        <taxon>Multicrustacea</taxon>
        <taxon>Malacostraca</taxon>
        <taxon>Eumalacostraca</taxon>
        <taxon>Eucarida</taxon>
        <taxon>Decapoda</taxon>
        <taxon>Pleocyemata</taxon>
        <taxon>Brachyura</taxon>
        <taxon>Eubrachyura</taxon>
        <taxon>Portunoidea</taxon>
        <taxon>Portunidae</taxon>
        <taxon>Portuninae</taxon>
        <taxon>Portunus</taxon>
    </lineage>
</organism>
<dbReference type="Proteomes" id="UP000324222">
    <property type="component" value="Unassembled WGS sequence"/>
</dbReference>
<name>A0A5B7FXK2_PORTR</name>
<dbReference type="EMBL" id="VSRR010009191">
    <property type="protein sequence ID" value="MPC49939.1"/>
    <property type="molecule type" value="Genomic_DNA"/>
</dbReference>
<reference evidence="1 2" key="1">
    <citation type="submission" date="2019-05" db="EMBL/GenBank/DDBJ databases">
        <title>Another draft genome of Portunus trituberculatus and its Hox gene families provides insights of decapod evolution.</title>
        <authorList>
            <person name="Jeong J.-H."/>
            <person name="Song I."/>
            <person name="Kim S."/>
            <person name="Choi T."/>
            <person name="Kim D."/>
            <person name="Ryu S."/>
            <person name="Kim W."/>
        </authorList>
    </citation>
    <scope>NUCLEOTIDE SEQUENCE [LARGE SCALE GENOMIC DNA]</scope>
    <source>
        <tissue evidence="1">Muscle</tissue>
    </source>
</reference>
<evidence type="ECO:0000313" key="2">
    <source>
        <dbReference type="Proteomes" id="UP000324222"/>
    </source>
</evidence>